<evidence type="ECO:0000313" key="1">
    <source>
        <dbReference type="EMBL" id="EUK19287.1"/>
    </source>
</evidence>
<dbReference type="OrthoDB" id="7263202at2"/>
<dbReference type="eggNOG" id="ENOG5033AJ6">
    <property type="taxonomic scope" value="Bacteria"/>
</dbReference>
<dbReference type="RefSeq" id="WP_034338169.1">
    <property type="nucleotide sequence ID" value="NZ_ATSX01000001.1"/>
</dbReference>
<dbReference type="InterPro" id="IPR056928">
    <property type="entry name" value="Gp77-like"/>
</dbReference>
<organism evidence="1 2">
    <name type="scientific">Commensalibacter papalotli</name>
    <name type="common">ex Servin-Garciduenas et al. 2014</name>
    <dbReference type="NCBI Taxonomy" id="1208583"/>
    <lineage>
        <taxon>Bacteria</taxon>
        <taxon>Pseudomonadati</taxon>
        <taxon>Pseudomonadota</taxon>
        <taxon>Alphaproteobacteria</taxon>
        <taxon>Acetobacterales</taxon>
        <taxon>Acetobacteraceae</taxon>
    </lineage>
</organism>
<protein>
    <submittedName>
        <fullName evidence="1">Uncharacterized protein</fullName>
    </submittedName>
</protein>
<dbReference type="Pfam" id="PF23148">
    <property type="entry name" value="Gp77"/>
    <property type="match status" value="1"/>
</dbReference>
<keyword evidence="2" id="KW-1185">Reference proteome</keyword>
<name>W7DPI4_9PROT</name>
<comment type="caution">
    <text evidence="1">The sequence shown here is derived from an EMBL/GenBank/DDBJ whole genome shotgun (WGS) entry which is preliminary data.</text>
</comment>
<evidence type="ECO:0000313" key="2">
    <source>
        <dbReference type="Proteomes" id="UP000019250"/>
    </source>
</evidence>
<reference evidence="1 2" key="1">
    <citation type="journal article" date="2014" name="Genome Announc.">
        <title>Draft Genome Sequence of Commensalibacter papalotli MX01, a Symbiont Identified from the Guts of Overwintering Monarch Butterflies.</title>
        <authorList>
            <person name="Servin-Garciduenas L.E."/>
            <person name="Sanchez-Quinto A."/>
            <person name="Martinez-Romero E."/>
        </authorList>
    </citation>
    <scope>NUCLEOTIDE SEQUENCE [LARGE SCALE GENOMIC DNA]</scope>
    <source>
        <strain evidence="2">MX-MONARCH01</strain>
    </source>
</reference>
<dbReference type="AlphaFoldDB" id="W7DPI4"/>
<accession>W7DPI4</accession>
<proteinExistence type="predicted"/>
<dbReference type="STRING" id="1208583.COMX_06035"/>
<gene>
    <name evidence="1" type="ORF">COMX_06035</name>
</gene>
<sequence>MSCNLRPVIVILPSGCLGNKVIELPCKSPIEEIFYNFSVVNRMKATDSIINIVGQPSDQKMTIDEITFTGKTFRCRIGGGSLNTKTGIRFLIMTKENEVIEFVCTLTVMSEGIISQEQEDKIVLGDTGPAGTITIGKVSTVSPDQPAVVTNVGIPSAAILNIDIPHGEEGVTPTIIAGITTTLSAGQDAKVTAVTSGTTTQFNFALPQGFKGDAGSWWYSGIKAPDETVGLEDKRGMPRPGDMYLLLDNDGHNASTYIFTNDNKWEGPLATVAGPQGAPGKDGLTPTIVIGKIETLNSDLEATAEIITDDNNNNILNLGLVKGKQGITPTIQVGTVSTISDDQLAAVTATTNQTTTTFDFSIPQGKQGVSFINDGTVDAKVKSIVSDDGLIQSDGNGNLTFYKNQTNSTGEVSLVTAFKITPKGNVIDDNNLYSILSIVDEKFTIDCEGNIYSKGGIFVDNGNIISGGEGTLKLQALEVGQVNNSGKSGSISLRDGKTTNQSDASISVLDGSGEKDKFDSGTIRLSSKEVNIVGLLSFGVSGSKIKNNGAAELSCIELGNNSTGAGYIDFHTTYLNEDGKANDYDARVSVDNISGLNGKGNLSIIAELVRASSNLTVGKNLIAVGTASLDNDKIQTDGKGNISISGSISAASGYCKIAGNGSLNARCIELGGNGMEAGYIDFHTTYLNADGKANDYDVRVIVDNTSGLTSPGMGRLRVIGDITATKSLNIGDSLSIKNQLTVGGLFQAQGYSQFDNNTIFTDGKGKMSFYDQTNKKTKIYMSYNDGINVQEGLPLTLSNYTSDGSIKSARLRYTGTPTDNIVSIDSTDGTGAMIACNKIKANRSISTYNDNTYTRLCPVIYDASVAIGLDNGLPNTVTTGYVVACKNLMVNGKVSQDILFVRANKDYPAVLTDWDVIGVSTLGLKIDDLQDGHMELKVKTIISQLPLTTDISTTDLKPRMQAWNEAQNMPCWWDGDHWNGTISSSKSSNTFTYIGSGFLLLSRGNSYVQPAWVAVNEGALPPKTSMGEGYQFWNNSESLWVSPTDGVLHLDYNISFNDNSGTGVDGTIFQEHDELWVCVCKKTNPAIWLPSSLVKHSLKPYSILKSDNKTVYKPSDILNGSLSYPVKAGDQLQIKIAWFPKQLFTSSDWSQRIQISEGRFSFYVS</sequence>
<dbReference type="EMBL" id="ATSX01000001">
    <property type="protein sequence ID" value="EUK19287.1"/>
    <property type="molecule type" value="Genomic_DNA"/>
</dbReference>
<dbReference type="Proteomes" id="UP000019250">
    <property type="component" value="Unassembled WGS sequence"/>
</dbReference>